<proteinExistence type="predicted"/>
<accession>A0AAJ7ECP4</accession>
<organism evidence="1">
    <name type="scientific">Papilio xuthus</name>
    <name type="common">Asian swallowtail butterfly</name>
    <dbReference type="NCBI Taxonomy" id="66420"/>
    <lineage>
        <taxon>Eukaryota</taxon>
        <taxon>Metazoa</taxon>
        <taxon>Ecdysozoa</taxon>
        <taxon>Arthropoda</taxon>
        <taxon>Hexapoda</taxon>
        <taxon>Insecta</taxon>
        <taxon>Pterygota</taxon>
        <taxon>Neoptera</taxon>
        <taxon>Endopterygota</taxon>
        <taxon>Lepidoptera</taxon>
        <taxon>Glossata</taxon>
        <taxon>Ditrysia</taxon>
        <taxon>Papilionoidea</taxon>
        <taxon>Papilionidae</taxon>
        <taxon>Papilioninae</taxon>
        <taxon>Papilio</taxon>
    </lineage>
</organism>
<sequence length="329" mass="38689">MSLDYEDEKNSMIAISETDTNTYDDFYEEMDNHLRVEHSMNMIFFGPPSSFLRLDPETILHLLIHTKKHLIPITRALLAWDIITDGKTAAFLQGREFLAFGLLLNVVPEEDLYYVNFGEYSVYKYFTNHYVNLDDRKFGVLVAAYRRYFGCDWYINGTRINELGYLLCGFPEYEIRKITPTIFKKLNMDVLGRLKRCNVNQKKALYDIATHPDAYGEPYKWSSHEINRLNQLFTCIPKEQISVLELEAIPAISSKVMTLLDQKKLEYFTKPQILRMNPKTRRVYILRMQLRSSLDMSQIARQRVKSLKPWLFCNVLAQLIQIIVIKSFM</sequence>
<protein>
    <submittedName>
        <fullName evidence="1">Uncharacterized protein LOC106121129</fullName>
    </submittedName>
</protein>
<name>A0AAJ7ECP4_PAPXU</name>
<reference evidence="1" key="1">
    <citation type="submission" date="2025-08" db="UniProtKB">
        <authorList>
            <consortium name="RefSeq"/>
        </authorList>
    </citation>
    <scope>IDENTIFICATION</scope>
</reference>
<dbReference type="RefSeq" id="XP_013172084.1">
    <property type="nucleotide sequence ID" value="XM_013316630.1"/>
</dbReference>
<dbReference type="AlphaFoldDB" id="A0AAJ7ECP4"/>
<dbReference type="KEGG" id="pxu:106121129"/>
<evidence type="ECO:0000313" key="1">
    <source>
        <dbReference type="RefSeq" id="XP_013172084.1"/>
    </source>
</evidence>
<dbReference type="Proteomes" id="UP000694872">
    <property type="component" value="Unplaced"/>
</dbReference>
<dbReference type="GeneID" id="106121129"/>
<gene>
    <name evidence="1" type="primary">LOC106121129</name>
</gene>